<dbReference type="PANTHER" id="PTHR19241">
    <property type="entry name" value="ATP-BINDING CASSETTE TRANSPORTER"/>
    <property type="match status" value="1"/>
</dbReference>
<sequence>MYVTVVFLSFRNSSTVQPVVAAERTILYRERGAGMYSAMPYALAQVMVEIPYIFSQTLLYVIIVYSMTGFEWTTPKFFWFLYFMFFTFMYSTFFGMMWIAMMPNQNLSSVFSSFFYPLWNLFSGFIIPRPAIPIWWRWYYWAFPMAWSFYGLVASQYGDIKDVLEDGFLRVDMSGEKMLRHHGPLEWDTSDWKIIVLHDSCGGGSKNSVKPSSSSQNCICLDFKVTGFIRCGVVWGMLCSSCEVSNS</sequence>
<evidence type="ECO:0000313" key="8">
    <source>
        <dbReference type="EMBL" id="GMH03649.1"/>
    </source>
</evidence>
<reference evidence="8" key="1">
    <citation type="submission" date="2023-05" db="EMBL/GenBank/DDBJ databases">
        <title>Nepenthes gracilis genome sequencing.</title>
        <authorList>
            <person name="Fukushima K."/>
        </authorList>
    </citation>
    <scope>NUCLEOTIDE SEQUENCE</scope>
    <source>
        <strain evidence="8">SING2019-196</strain>
    </source>
</reference>
<feature type="transmembrane region" description="Helical" evidence="6">
    <location>
        <begin position="77"/>
        <end position="101"/>
    </location>
</feature>
<keyword evidence="9" id="KW-1185">Reference proteome</keyword>
<accession>A0AAD3S398</accession>
<feature type="domain" description="ABC-2 type transporter transmembrane" evidence="7">
    <location>
        <begin position="1"/>
        <end position="157"/>
    </location>
</feature>
<feature type="transmembrane region" description="Helical" evidence="6">
    <location>
        <begin position="42"/>
        <end position="65"/>
    </location>
</feature>
<comment type="caution">
    <text evidence="8">The sequence shown here is derived from an EMBL/GenBank/DDBJ whole genome shotgun (WGS) entry which is preliminary data.</text>
</comment>
<dbReference type="GO" id="GO:0140359">
    <property type="term" value="F:ABC-type transporter activity"/>
    <property type="evidence" value="ECO:0007669"/>
    <property type="project" value="InterPro"/>
</dbReference>
<evidence type="ECO:0000259" key="7">
    <source>
        <dbReference type="Pfam" id="PF01061"/>
    </source>
</evidence>
<evidence type="ECO:0000256" key="1">
    <source>
        <dbReference type="ARBA" id="ARBA00004141"/>
    </source>
</evidence>
<evidence type="ECO:0000313" key="9">
    <source>
        <dbReference type="Proteomes" id="UP001279734"/>
    </source>
</evidence>
<name>A0AAD3S398_NEPGR</name>
<dbReference type="GO" id="GO:0005886">
    <property type="term" value="C:plasma membrane"/>
    <property type="evidence" value="ECO:0007669"/>
    <property type="project" value="UniProtKB-ARBA"/>
</dbReference>
<evidence type="ECO:0000256" key="5">
    <source>
        <dbReference type="ARBA" id="ARBA00023136"/>
    </source>
</evidence>
<keyword evidence="2" id="KW-0813">Transport</keyword>
<feature type="transmembrane region" description="Helical" evidence="6">
    <location>
        <begin position="107"/>
        <end position="127"/>
    </location>
</feature>
<dbReference type="AlphaFoldDB" id="A0AAD3S398"/>
<keyword evidence="3 6" id="KW-0812">Transmembrane</keyword>
<evidence type="ECO:0000256" key="6">
    <source>
        <dbReference type="SAM" id="Phobius"/>
    </source>
</evidence>
<keyword evidence="4 6" id="KW-1133">Transmembrane helix</keyword>
<keyword evidence="5 6" id="KW-0472">Membrane</keyword>
<evidence type="ECO:0000256" key="4">
    <source>
        <dbReference type="ARBA" id="ARBA00022989"/>
    </source>
</evidence>
<gene>
    <name evidence="8" type="ORF">Nepgr_005488</name>
</gene>
<dbReference type="EMBL" id="BSYO01000004">
    <property type="protein sequence ID" value="GMH03649.1"/>
    <property type="molecule type" value="Genomic_DNA"/>
</dbReference>
<dbReference type="Pfam" id="PF01061">
    <property type="entry name" value="ABC2_membrane"/>
    <property type="match status" value="1"/>
</dbReference>
<proteinExistence type="predicted"/>
<dbReference type="Proteomes" id="UP001279734">
    <property type="component" value="Unassembled WGS sequence"/>
</dbReference>
<protein>
    <recommendedName>
        <fullName evidence="7">ABC-2 type transporter transmembrane domain-containing protein</fullName>
    </recommendedName>
</protein>
<comment type="subcellular location">
    <subcellularLocation>
        <location evidence="1">Membrane</location>
        <topology evidence="1">Multi-pass membrane protein</topology>
    </subcellularLocation>
</comment>
<dbReference type="InterPro" id="IPR013525">
    <property type="entry name" value="ABC2_TM"/>
</dbReference>
<organism evidence="8 9">
    <name type="scientific">Nepenthes gracilis</name>
    <name type="common">Slender pitcher plant</name>
    <dbReference type="NCBI Taxonomy" id="150966"/>
    <lineage>
        <taxon>Eukaryota</taxon>
        <taxon>Viridiplantae</taxon>
        <taxon>Streptophyta</taxon>
        <taxon>Embryophyta</taxon>
        <taxon>Tracheophyta</taxon>
        <taxon>Spermatophyta</taxon>
        <taxon>Magnoliopsida</taxon>
        <taxon>eudicotyledons</taxon>
        <taxon>Gunneridae</taxon>
        <taxon>Pentapetalae</taxon>
        <taxon>Caryophyllales</taxon>
        <taxon>Nepenthaceae</taxon>
        <taxon>Nepenthes</taxon>
    </lineage>
</organism>
<evidence type="ECO:0000256" key="3">
    <source>
        <dbReference type="ARBA" id="ARBA00022692"/>
    </source>
</evidence>
<evidence type="ECO:0000256" key="2">
    <source>
        <dbReference type="ARBA" id="ARBA00022448"/>
    </source>
</evidence>